<name>A0A4Y2DQY3_ARAVE</name>
<keyword evidence="2" id="KW-1185">Reference proteome</keyword>
<sequence length="93" mass="10484">MGISLHFSKDSTLLKPYSVLMGESAHQSITPRFASSQPPTIWHRPDNNISQYDSAAQPPIQRQKGRSIICSTFSKEKPVFSVQIPTNFFSFLQ</sequence>
<organism evidence="1 2">
    <name type="scientific">Araneus ventricosus</name>
    <name type="common">Orbweaver spider</name>
    <name type="synonym">Epeira ventricosa</name>
    <dbReference type="NCBI Taxonomy" id="182803"/>
    <lineage>
        <taxon>Eukaryota</taxon>
        <taxon>Metazoa</taxon>
        <taxon>Ecdysozoa</taxon>
        <taxon>Arthropoda</taxon>
        <taxon>Chelicerata</taxon>
        <taxon>Arachnida</taxon>
        <taxon>Araneae</taxon>
        <taxon>Araneomorphae</taxon>
        <taxon>Entelegynae</taxon>
        <taxon>Araneoidea</taxon>
        <taxon>Araneidae</taxon>
        <taxon>Araneus</taxon>
    </lineage>
</organism>
<dbReference type="EMBL" id="BGPR01000418">
    <property type="protein sequence ID" value="GBM19161.1"/>
    <property type="molecule type" value="Genomic_DNA"/>
</dbReference>
<dbReference type="AlphaFoldDB" id="A0A4Y2DQY3"/>
<evidence type="ECO:0000313" key="1">
    <source>
        <dbReference type="EMBL" id="GBM19161.1"/>
    </source>
</evidence>
<reference evidence="1 2" key="1">
    <citation type="journal article" date="2019" name="Sci. Rep.">
        <title>Orb-weaving spider Araneus ventricosus genome elucidates the spidroin gene catalogue.</title>
        <authorList>
            <person name="Kono N."/>
            <person name="Nakamura H."/>
            <person name="Ohtoshi R."/>
            <person name="Moran D.A.P."/>
            <person name="Shinohara A."/>
            <person name="Yoshida Y."/>
            <person name="Fujiwara M."/>
            <person name="Mori M."/>
            <person name="Tomita M."/>
            <person name="Arakawa K."/>
        </authorList>
    </citation>
    <scope>NUCLEOTIDE SEQUENCE [LARGE SCALE GENOMIC DNA]</scope>
</reference>
<dbReference type="Proteomes" id="UP000499080">
    <property type="component" value="Unassembled WGS sequence"/>
</dbReference>
<accession>A0A4Y2DQY3</accession>
<evidence type="ECO:0000313" key="2">
    <source>
        <dbReference type="Proteomes" id="UP000499080"/>
    </source>
</evidence>
<proteinExistence type="predicted"/>
<protein>
    <submittedName>
        <fullName evidence="1">Uncharacterized protein</fullName>
    </submittedName>
</protein>
<comment type="caution">
    <text evidence="1">The sequence shown here is derived from an EMBL/GenBank/DDBJ whole genome shotgun (WGS) entry which is preliminary data.</text>
</comment>
<gene>
    <name evidence="1" type="ORF">AVEN_79879_1</name>
</gene>